<evidence type="ECO:0000256" key="1">
    <source>
        <dbReference type="SAM" id="MobiDB-lite"/>
    </source>
</evidence>
<proteinExistence type="predicted"/>
<evidence type="ECO:0000313" key="3">
    <source>
        <dbReference type="Proteomes" id="UP000253208"/>
    </source>
</evidence>
<dbReference type="Proteomes" id="UP000253208">
    <property type="component" value="Unassembled WGS sequence"/>
</dbReference>
<dbReference type="AlphaFoldDB" id="A0A367FTU5"/>
<evidence type="ECO:0000313" key="2">
    <source>
        <dbReference type="EMBL" id="RCH41765.1"/>
    </source>
</evidence>
<sequence>MHILDNGVVVEAGAFKQCTSLTRIHIPASMVTHGYVGESPAYPGIFAADDGHLCERDRKDRQVQNSPSAQTAGPAAITPSPAAQVVITPPPQQPGPMPPSSG</sequence>
<gene>
    <name evidence="2" type="ORF">C4886_16810</name>
</gene>
<comment type="caution">
    <text evidence="2">The sequence shown here is derived from an EMBL/GenBank/DDBJ whole genome shotgun (WGS) entry which is preliminary data.</text>
</comment>
<feature type="compositionally biased region" description="Pro residues" evidence="1">
    <location>
        <begin position="88"/>
        <end position="102"/>
    </location>
</feature>
<dbReference type="EMBL" id="PSQG01000035">
    <property type="protein sequence ID" value="RCH41765.1"/>
    <property type="molecule type" value="Genomic_DNA"/>
</dbReference>
<feature type="region of interest" description="Disordered" evidence="1">
    <location>
        <begin position="57"/>
        <end position="102"/>
    </location>
</feature>
<name>A0A367FTU5_9FIRM</name>
<accession>A0A367FTU5</accession>
<organism evidence="2 3">
    <name type="scientific">Blautia obeum</name>
    <dbReference type="NCBI Taxonomy" id="40520"/>
    <lineage>
        <taxon>Bacteria</taxon>
        <taxon>Bacillati</taxon>
        <taxon>Bacillota</taxon>
        <taxon>Clostridia</taxon>
        <taxon>Lachnospirales</taxon>
        <taxon>Lachnospiraceae</taxon>
        <taxon>Blautia</taxon>
    </lineage>
</organism>
<evidence type="ECO:0008006" key="4">
    <source>
        <dbReference type="Google" id="ProtNLM"/>
    </source>
</evidence>
<reference evidence="2 3" key="1">
    <citation type="submission" date="2018-02" db="EMBL/GenBank/DDBJ databases">
        <title>Complete genome sequencing of Faecalibacterium prausnitzii strains isolated from the human gut.</title>
        <authorList>
            <person name="Fitzgerald B.C."/>
            <person name="Shkoporov A.N."/>
            <person name="Ross P.R."/>
            <person name="Hill C."/>
        </authorList>
    </citation>
    <scope>NUCLEOTIDE SEQUENCE [LARGE SCALE GENOMIC DNA]</scope>
    <source>
        <strain evidence="2 3">APC942/31-1</strain>
    </source>
</reference>
<protein>
    <recommendedName>
        <fullName evidence="4">Leucine-rich repeat domain-containing protein</fullName>
    </recommendedName>
</protein>